<accession>A0A4Z2J370</accession>
<gene>
    <name evidence="1" type="ORF">EYF80_005374</name>
</gene>
<dbReference type="EMBL" id="SRLO01000027">
    <property type="protein sequence ID" value="TNN84381.1"/>
    <property type="molecule type" value="Genomic_DNA"/>
</dbReference>
<dbReference type="AlphaFoldDB" id="A0A4Z2J370"/>
<protein>
    <submittedName>
        <fullName evidence="1">Uncharacterized protein</fullName>
    </submittedName>
</protein>
<keyword evidence="2" id="KW-1185">Reference proteome</keyword>
<reference evidence="1 2" key="1">
    <citation type="submission" date="2019-03" db="EMBL/GenBank/DDBJ databases">
        <title>First draft genome of Liparis tanakae, snailfish: a comprehensive survey of snailfish specific genes.</title>
        <authorList>
            <person name="Kim W."/>
            <person name="Song I."/>
            <person name="Jeong J.-H."/>
            <person name="Kim D."/>
            <person name="Kim S."/>
            <person name="Ryu S."/>
            <person name="Song J.Y."/>
            <person name="Lee S.K."/>
        </authorList>
    </citation>
    <scope>NUCLEOTIDE SEQUENCE [LARGE SCALE GENOMIC DNA]</scope>
    <source>
        <tissue evidence="1">Muscle</tissue>
    </source>
</reference>
<dbReference type="Proteomes" id="UP000314294">
    <property type="component" value="Unassembled WGS sequence"/>
</dbReference>
<comment type="caution">
    <text evidence="1">The sequence shown here is derived from an EMBL/GenBank/DDBJ whole genome shotgun (WGS) entry which is preliminary data.</text>
</comment>
<sequence length="316" mass="34066">MKSWMMICSSLERHSRSLLMSVTRRFQSIPVSNWNATVRDANELQIPRQPPCQLAVAALQTLTARLNAAVRLPEDLLTLNCFSSSVRPVELGHAVNDDVCSRAPDPCTEEQSIEQHEHNGRLIKGGVNDAAPALTRSVHLAPEPGNTASSVPAVHQDGAHVCCGALDLLERQNMHSSPEQTNPTPARCYQRQTHWASEAACFSSDGLSVSEPWGAVCSVLDFAGGMDGRVGFCVAWGAFVGQTELGKEEMTPPPTPKPASKVLVTTDATVAWLPLEEGPIPVAIETIEKWMPEDVQVEEPELMGAMSAEDAGEIVG</sequence>
<evidence type="ECO:0000313" key="2">
    <source>
        <dbReference type="Proteomes" id="UP000314294"/>
    </source>
</evidence>
<evidence type="ECO:0000313" key="1">
    <source>
        <dbReference type="EMBL" id="TNN84381.1"/>
    </source>
</evidence>
<proteinExistence type="predicted"/>
<name>A0A4Z2J370_9TELE</name>
<organism evidence="1 2">
    <name type="scientific">Liparis tanakae</name>
    <name type="common">Tanaka's snailfish</name>
    <dbReference type="NCBI Taxonomy" id="230148"/>
    <lineage>
        <taxon>Eukaryota</taxon>
        <taxon>Metazoa</taxon>
        <taxon>Chordata</taxon>
        <taxon>Craniata</taxon>
        <taxon>Vertebrata</taxon>
        <taxon>Euteleostomi</taxon>
        <taxon>Actinopterygii</taxon>
        <taxon>Neopterygii</taxon>
        <taxon>Teleostei</taxon>
        <taxon>Neoteleostei</taxon>
        <taxon>Acanthomorphata</taxon>
        <taxon>Eupercaria</taxon>
        <taxon>Perciformes</taxon>
        <taxon>Cottioidei</taxon>
        <taxon>Cottales</taxon>
        <taxon>Liparidae</taxon>
        <taxon>Liparis</taxon>
    </lineage>
</organism>